<gene>
    <name evidence="1" type="ORF">DI536_11330</name>
</gene>
<protein>
    <submittedName>
        <fullName evidence="1">Uncharacterized protein</fullName>
    </submittedName>
</protein>
<comment type="caution">
    <text evidence="1">The sequence shown here is derived from an EMBL/GenBank/DDBJ whole genome shotgun (WGS) entry which is preliminary data.</text>
</comment>
<evidence type="ECO:0000313" key="1">
    <source>
        <dbReference type="EMBL" id="PZR13915.1"/>
    </source>
</evidence>
<dbReference type="Proteomes" id="UP000249061">
    <property type="component" value="Unassembled WGS sequence"/>
</dbReference>
<dbReference type="AlphaFoldDB" id="A0A2W5TRE1"/>
<name>A0A2W5TRE1_9BACT</name>
<accession>A0A2W5TRE1</accession>
<sequence length="243" mass="26057">MGVCIFFSGGDALVEATAMFALLLALAAAPLPPPAEISAPFGHIGNVVTPVPAGGIPGSDKVLLPTWPSCQPQAIWLMRFFSGTARALEQLQSSLDRAPGAEKKLFGRIGVVAELITALGTASFDPRRDCSEPKLVDGFKLELIGTPKKWCDAPATAQDGAFWFSSQKKPVAVVQISPGGEKACRPRLSAVLFDARGVARVRFHADWGGEASATLVGERCQNIEYSFDRDRQVFVPTWKSCKR</sequence>
<proteinExistence type="predicted"/>
<evidence type="ECO:0000313" key="2">
    <source>
        <dbReference type="Proteomes" id="UP000249061"/>
    </source>
</evidence>
<organism evidence="1 2">
    <name type="scientific">Archangium gephyra</name>
    <dbReference type="NCBI Taxonomy" id="48"/>
    <lineage>
        <taxon>Bacteria</taxon>
        <taxon>Pseudomonadati</taxon>
        <taxon>Myxococcota</taxon>
        <taxon>Myxococcia</taxon>
        <taxon>Myxococcales</taxon>
        <taxon>Cystobacterineae</taxon>
        <taxon>Archangiaceae</taxon>
        <taxon>Archangium</taxon>
    </lineage>
</organism>
<dbReference type="EMBL" id="QFQP01000008">
    <property type="protein sequence ID" value="PZR13915.1"/>
    <property type="molecule type" value="Genomic_DNA"/>
</dbReference>
<reference evidence="1 2" key="1">
    <citation type="submission" date="2017-08" db="EMBL/GenBank/DDBJ databases">
        <title>Infants hospitalized years apart are colonized by the same room-sourced microbial strains.</title>
        <authorList>
            <person name="Brooks B."/>
            <person name="Olm M.R."/>
            <person name="Firek B.A."/>
            <person name="Baker R."/>
            <person name="Thomas B.C."/>
            <person name="Morowitz M.J."/>
            <person name="Banfield J.F."/>
        </authorList>
    </citation>
    <scope>NUCLEOTIDE SEQUENCE [LARGE SCALE GENOMIC DNA]</scope>
    <source>
        <strain evidence="1">S2_003_000_R2_14</strain>
    </source>
</reference>